<feature type="transmembrane region" description="Helical" evidence="10">
    <location>
        <begin position="168"/>
        <end position="189"/>
    </location>
</feature>
<evidence type="ECO:0000256" key="1">
    <source>
        <dbReference type="ARBA" id="ARBA00003159"/>
    </source>
</evidence>
<keyword evidence="7" id="KW-0029">Amino-acid transport</keyword>
<dbReference type="InterPro" id="IPR010065">
    <property type="entry name" value="AA_ABC_transptr_permease_3TM"/>
</dbReference>
<dbReference type="EMBL" id="JBHSLC010000049">
    <property type="protein sequence ID" value="MFC5357650.1"/>
    <property type="molecule type" value="Genomic_DNA"/>
</dbReference>
<dbReference type="RefSeq" id="WP_376997297.1">
    <property type="nucleotide sequence ID" value="NZ_JBHSLC010000049.1"/>
</dbReference>
<keyword evidence="9 10" id="KW-0472">Membrane</keyword>
<evidence type="ECO:0000256" key="2">
    <source>
        <dbReference type="ARBA" id="ARBA00004429"/>
    </source>
</evidence>
<evidence type="ECO:0000256" key="5">
    <source>
        <dbReference type="ARBA" id="ARBA00022475"/>
    </source>
</evidence>
<dbReference type="PANTHER" id="PTHR30614">
    <property type="entry name" value="MEMBRANE COMPONENT OF AMINO ACID ABC TRANSPORTER"/>
    <property type="match status" value="1"/>
</dbReference>
<comment type="caution">
    <text evidence="12">The sequence shown here is derived from an EMBL/GenBank/DDBJ whole genome shotgun (WGS) entry which is preliminary data.</text>
</comment>
<keyword evidence="6 10" id="KW-0812">Transmembrane</keyword>
<sequence length="223" mass="23882">MEAILSNFFELSVIARYLPDLLHGLMVTAELAAAVVVTGLLAGTALAVLRSFHVKPVNAAIIVLVDVLRALPPLMIIVVVFFGLPYLGVRLSGFFTSWLVLSLVLAAFTEELVWAGMSSLVKGQWEAARSSGLTHLQAMVYVIVPQALRRVIAPLTSRVIATVKNTSLASVVGVSDLLAQASAALGYSANASPMMAAAIGYVLFLLPLVGFSRYLEVRYGWKH</sequence>
<dbReference type="Pfam" id="PF00528">
    <property type="entry name" value="BPD_transp_1"/>
    <property type="match status" value="1"/>
</dbReference>
<evidence type="ECO:0000259" key="11">
    <source>
        <dbReference type="PROSITE" id="PS50928"/>
    </source>
</evidence>
<feature type="transmembrane region" description="Helical" evidence="10">
    <location>
        <begin position="93"/>
        <end position="114"/>
    </location>
</feature>
<proteinExistence type="inferred from homology"/>
<accession>A0ABW0GAI6</accession>
<comment type="similarity">
    <text evidence="3">Belongs to the binding-protein-dependent transport system permease family. HisMQ subfamily.</text>
</comment>
<dbReference type="CDD" id="cd06261">
    <property type="entry name" value="TM_PBP2"/>
    <property type="match status" value="1"/>
</dbReference>
<keyword evidence="4 10" id="KW-0813">Transport</keyword>
<gene>
    <name evidence="12" type="ORF">ACFPMG_21815</name>
</gene>
<evidence type="ECO:0000256" key="3">
    <source>
        <dbReference type="ARBA" id="ARBA00010072"/>
    </source>
</evidence>
<dbReference type="InterPro" id="IPR043429">
    <property type="entry name" value="ArtM/GltK/GlnP/TcyL/YhdX-like"/>
</dbReference>
<feature type="transmembrane region" description="Helical" evidence="10">
    <location>
        <begin position="31"/>
        <end position="49"/>
    </location>
</feature>
<comment type="function">
    <text evidence="1">Part of the binding-protein-dependent transport system for glutamine; probably responsible for the translocation of the substrate across the membrane.</text>
</comment>
<feature type="transmembrane region" description="Helical" evidence="10">
    <location>
        <begin position="195"/>
        <end position="215"/>
    </location>
</feature>
<dbReference type="PROSITE" id="PS50928">
    <property type="entry name" value="ABC_TM1"/>
    <property type="match status" value="1"/>
</dbReference>
<comment type="subcellular location">
    <subcellularLocation>
        <location evidence="2">Cell inner membrane</location>
        <topology evidence="2">Multi-pass membrane protein</topology>
    </subcellularLocation>
    <subcellularLocation>
        <location evidence="10">Cell membrane</location>
        <topology evidence="10">Multi-pass membrane protein</topology>
    </subcellularLocation>
</comment>
<dbReference type="NCBIfam" id="TIGR01726">
    <property type="entry name" value="HEQRo_perm_3TM"/>
    <property type="match status" value="1"/>
</dbReference>
<dbReference type="InterPro" id="IPR035906">
    <property type="entry name" value="MetI-like_sf"/>
</dbReference>
<keyword evidence="5" id="KW-1003">Cell membrane</keyword>
<evidence type="ECO:0000256" key="4">
    <source>
        <dbReference type="ARBA" id="ARBA00022448"/>
    </source>
</evidence>
<evidence type="ECO:0000313" key="12">
    <source>
        <dbReference type="EMBL" id="MFC5357650.1"/>
    </source>
</evidence>
<evidence type="ECO:0000256" key="7">
    <source>
        <dbReference type="ARBA" id="ARBA00022970"/>
    </source>
</evidence>
<dbReference type="SUPFAM" id="SSF161098">
    <property type="entry name" value="MetI-like"/>
    <property type="match status" value="1"/>
</dbReference>
<feature type="domain" description="ABC transmembrane type-1" evidence="11">
    <location>
        <begin position="25"/>
        <end position="212"/>
    </location>
</feature>
<keyword evidence="8 10" id="KW-1133">Transmembrane helix</keyword>
<evidence type="ECO:0000256" key="9">
    <source>
        <dbReference type="ARBA" id="ARBA00023136"/>
    </source>
</evidence>
<dbReference type="Gene3D" id="1.10.3720.10">
    <property type="entry name" value="MetI-like"/>
    <property type="match status" value="1"/>
</dbReference>
<organism evidence="12 13">
    <name type="scientific">Azospirillum himalayense</name>
    <dbReference type="NCBI Taxonomy" id="654847"/>
    <lineage>
        <taxon>Bacteria</taxon>
        <taxon>Pseudomonadati</taxon>
        <taxon>Pseudomonadota</taxon>
        <taxon>Alphaproteobacteria</taxon>
        <taxon>Rhodospirillales</taxon>
        <taxon>Azospirillaceae</taxon>
        <taxon>Azospirillum</taxon>
    </lineage>
</organism>
<name>A0ABW0GAI6_9PROT</name>
<reference evidence="13" key="1">
    <citation type="journal article" date="2019" name="Int. J. Syst. Evol. Microbiol.">
        <title>The Global Catalogue of Microorganisms (GCM) 10K type strain sequencing project: providing services to taxonomists for standard genome sequencing and annotation.</title>
        <authorList>
            <consortium name="The Broad Institute Genomics Platform"/>
            <consortium name="The Broad Institute Genome Sequencing Center for Infectious Disease"/>
            <person name="Wu L."/>
            <person name="Ma J."/>
        </authorList>
    </citation>
    <scope>NUCLEOTIDE SEQUENCE [LARGE SCALE GENOMIC DNA]</scope>
    <source>
        <strain evidence="13">CCUG 58760</strain>
    </source>
</reference>
<evidence type="ECO:0000313" key="13">
    <source>
        <dbReference type="Proteomes" id="UP001596166"/>
    </source>
</evidence>
<dbReference type="PANTHER" id="PTHR30614:SF20">
    <property type="entry name" value="GLUTAMINE TRANSPORT SYSTEM PERMEASE PROTEIN GLNP"/>
    <property type="match status" value="1"/>
</dbReference>
<dbReference type="InterPro" id="IPR000515">
    <property type="entry name" value="MetI-like"/>
</dbReference>
<evidence type="ECO:0000256" key="10">
    <source>
        <dbReference type="RuleBase" id="RU363032"/>
    </source>
</evidence>
<evidence type="ECO:0000256" key="8">
    <source>
        <dbReference type="ARBA" id="ARBA00022989"/>
    </source>
</evidence>
<keyword evidence="13" id="KW-1185">Reference proteome</keyword>
<feature type="transmembrane region" description="Helical" evidence="10">
    <location>
        <begin position="61"/>
        <end position="87"/>
    </location>
</feature>
<evidence type="ECO:0000256" key="6">
    <source>
        <dbReference type="ARBA" id="ARBA00022692"/>
    </source>
</evidence>
<protein>
    <submittedName>
        <fullName evidence="12">Amino acid ABC transporter permease</fullName>
    </submittedName>
</protein>
<dbReference type="Proteomes" id="UP001596166">
    <property type="component" value="Unassembled WGS sequence"/>
</dbReference>